<sequence>MGRRALASSRYVKLLVVVAFDIFAALLTVWMAFSFTRQLLHQPEGLEWLLYLLAPALMLPIFALSGIYGTIQRYNSFEGFITVFKSVFFYGAAFVCLLLLLPLPKISIVVGILQPLLLLLMTGGSRAMVRYLSTTVTTTPEKRCEAPNKLLIYGAGSAGVEIVNSINRSNKFTLAGFIDDNPDLQGRTINRMKVFSPAEAEELIQSEGINNILLAMPSATRTRRNEIVEQYRKYPVRIQMLPGVEELAEGKVTISDIKTVDIEDLLGRDPAPLDHALVKQVITGRVVMVTGAGGSIGSELCRQLLQAQPSTLLLLDNAEHNLYTIHSDLTQRHARLSSATRIVPLLCDVTNAIRITEIFRVFQPEVIYHAAAYKHVPMVEHNPAEGIRNNVFGTHTVAEAALQQGVTSVVLVSTDKAVRPTNVMGASKRLCEMILQALAEEPGHTTCFSMVRFGNVLGSSGSVVPLFRSQINSGGPFTITHKEITRYFMTIPEAAQLVIQAGAMASPGDLHLLEMGDPVKIIDLARKMVELSGLTIRDHENPEGDIEIRVTGLRPGEKLYEELLIGNHSSPSANPRIFKAKEHFIPWSELQEELEQLTTAIHSNDIKSIKKILKKIVPEYSPGITTSDLLSMEKQSKNGKNHHIPAQ</sequence>
<dbReference type="SUPFAM" id="SSF51735">
    <property type="entry name" value="NAD(P)-binding Rossmann-fold domains"/>
    <property type="match status" value="2"/>
</dbReference>
<organism evidence="5 6">
    <name type="scientific">Pelodictyon phaeoclathratiforme (strain DSM 5477 / BU-1)</name>
    <dbReference type="NCBI Taxonomy" id="324925"/>
    <lineage>
        <taxon>Bacteria</taxon>
        <taxon>Pseudomonadati</taxon>
        <taxon>Chlorobiota</taxon>
        <taxon>Chlorobiia</taxon>
        <taxon>Chlorobiales</taxon>
        <taxon>Chlorobiaceae</taxon>
        <taxon>Chlorobium/Pelodictyon group</taxon>
        <taxon>Pelodictyon</taxon>
    </lineage>
</organism>
<dbReference type="EMBL" id="CP001110">
    <property type="protein sequence ID" value="ACF42844.1"/>
    <property type="molecule type" value="Genomic_DNA"/>
</dbReference>
<evidence type="ECO:0000256" key="2">
    <source>
        <dbReference type="SAM" id="Phobius"/>
    </source>
</evidence>
<dbReference type="AlphaFoldDB" id="B4SD10"/>
<evidence type="ECO:0000313" key="5">
    <source>
        <dbReference type="EMBL" id="ACF42844.1"/>
    </source>
</evidence>
<name>B4SD10_PELPB</name>
<dbReference type="InterPro" id="IPR051203">
    <property type="entry name" value="Polysaccharide_Synthase-Rel"/>
</dbReference>
<accession>B4SD10</accession>
<dbReference type="OrthoDB" id="9803111at2"/>
<evidence type="ECO:0000259" key="3">
    <source>
        <dbReference type="Pfam" id="PF02719"/>
    </source>
</evidence>
<dbReference type="eggNOG" id="COG1086">
    <property type="taxonomic scope" value="Bacteria"/>
</dbReference>
<dbReference type="Gene3D" id="3.40.50.720">
    <property type="entry name" value="NAD(P)-binding Rossmann-like Domain"/>
    <property type="match status" value="2"/>
</dbReference>
<feature type="transmembrane region" description="Helical" evidence="2">
    <location>
        <begin position="12"/>
        <end position="33"/>
    </location>
</feature>
<dbReference type="Pfam" id="PF02719">
    <property type="entry name" value="Polysacc_synt_2"/>
    <property type="match status" value="1"/>
</dbReference>
<dbReference type="InterPro" id="IPR041561">
    <property type="entry name" value="PglD_N"/>
</dbReference>
<comment type="similarity">
    <text evidence="1">Belongs to the polysaccharide synthase family.</text>
</comment>
<keyword evidence="6" id="KW-1185">Reference proteome</keyword>
<evidence type="ECO:0000259" key="4">
    <source>
        <dbReference type="Pfam" id="PF17836"/>
    </source>
</evidence>
<proteinExistence type="inferred from homology"/>
<feature type="domain" description="PglD N-terminal" evidence="4">
    <location>
        <begin position="149"/>
        <end position="215"/>
    </location>
</feature>
<keyword evidence="2" id="KW-1133">Transmembrane helix</keyword>
<keyword evidence="2" id="KW-0812">Transmembrane</keyword>
<feature type="domain" description="Polysaccharide biosynthesis protein CapD-like" evidence="3">
    <location>
        <begin position="287"/>
        <end position="580"/>
    </location>
</feature>
<dbReference type="CDD" id="cd05237">
    <property type="entry name" value="UDP_invert_4-6DH_SDR_e"/>
    <property type="match status" value="1"/>
</dbReference>
<reference evidence="5 6" key="1">
    <citation type="submission" date="2008-06" db="EMBL/GenBank/DDBJ databases">
        <title>Complete sequence of Pelodictyon phaeoclathratiforme BU-1.</title>
        <authorList>
            <consortium name="US DOE Joint Genome Institute"/>
            <person name="Lucas S."/>
            <person name="Copeland A."/>
            <person name="Lapidus A."/>
            <person name="Glavina del Rio T."/>
            <person name="Dalin E."/>
            <person name="Tice H."/>
            <person name="Bruce D."/>
            <person name="Goodwin L."/>
            <person name="Pitluck S."/>
            <person name="Schmutz J."/>
            <person name="Larimer F."/>
            <person name="Land M."/>
            <person name="Hauser L."/>
            <person name="Kyrpides N."/>
            <person name="Mikhailova N."/>
            <person name="Liu Z."/>
            <person name="Li T."/>
            <person name="Zhao F."/>
            <person name="Overmann J."/>
            <person name="Bryant D.A."/>
            <person name="Richardson P."/>
        </authorList>
    </citation>
    <scope>NUCLEOTIDE SEQUENCE [LARGE SCALE GENOMIC DNA]</scope>
    <source>
        <strain evidence="6">DSM 5477 / BU-1</strain>
    </source>
</reference>
<evidence type="ECO:0000256" key="1">
    <source>
        <dbReference type="ARBA" id="ARBA00007430"/>
    </source>
</evidence>
<dbReference type="KEGG" id="pph:Ppha_0520"/>
<gene>
    <name evidence="5" type="ordered locus">Ppha_0520</name>
</gene>
<keyword evidence="2" id="KW-0472">Membrane</keyword>
<protein>
    <submittedName>
        <fullName evidence="5">Polysaccharide biosynthesis protein CapD</fullName>
    </submittedName>
</protein>
<dbReference type="PANTHER" id="PTHR43318:SF1">
    <property type="entry name" value="POLYSACCHARIDE BIOSYNTHESIS PROTEIN EPSC-RELATED"/>
    <property type="match status" value="1"/>
</dbReference>
<feature type="transmembrane region" description="Helical" evidence="2">
    <location>
        <begin position="48"/>
        <end position="68"/>
    </location>
</feature>
<dbReference type="PANTHER" id="PTHR43318">
    <property type="entry name" value="UDP-N-ACETYLGLUCOSAMINE 4,6-DEHYDRATASE"/>
    <property type="match status" value="1"/>
</dbReference>
<dbReference type="HOGENOM" id="CLU_013560_6_0_10"/>
<dbReference type="InterPro" id="IPR003869">
    <property type="entry name" value="Polysac_CapD-like"/>
</dbReference>
<dbReference type="InterPro" id="IPR036291">
    <property type="entry name" value="NAD(P)-bd_dom_sf"/>
</dbReference>
<dbReference type="Proteomes" id="UP000002724">
    <property type="component" value="Chromosome"/>
</dbReference>
<dbReference type="Pfam" id="PF17836">
    <property type="entry name" value="PglD_N"/>
    <property type="match status" value="1"/>
</dbReference>
<dbReference type="STRING" id="324925.Ppha_0520"/>
<evidence type="ECO:0000313" key="6">
    <source>
        <dbReference type="Proteomes" id="UP000002724"/>
    </source>
</evidence>